<sequence length="145" mass="16874">MEKNDTEKFSGVMFFNKKIMQEMFGNELSLAAVGEIDAVEFLTAIKTVHFIMQNIVAEKMLNIVEVEQVEKEASAFDDYDRENGYEDEDEQPEENQWKVCGEIVDRVVKIAIRLLKNSYSQCMKENIVTLLDYLKFELDTINENQ</sequence>
<feature type="region of interest" description="Disordered" evidence="1">
    <location>
        <begin position="75"/>
        <end position="94"/>
    </location>
</feature>
<protein>
    <submittedName>
        <fullName evidence="2">Uncharacterized protein</fullName>
    </submittedName>
</protein>
<reference evidence="2" key="1">
    <citation type="journal article" date="2021" name="Proc. Natl. Acad. Sci. U.S.A.">
        <title>A Catalog of Tens of Thousands of Viruses from Human Metagenomes Reveals Hidden Associations with Chronic Diseases.</title>
        <authorList>
            <person name="Tisza M.J."/>
            <person name="Buck C.B."/>
        </authorList>
    </citation>
    <scope>NUCLEOTIDE SEQUENCE</scope>
    <source>
        <strain evidence="2">CtXRl20</strain>
    </source>
</reference>
<accession>A0A8S5LQG9</accession>
<evidence type="ECO:0000313" key="2">
    <source>
        <dbReference type="EMBL" id="DAD72293.1"/>
    </source>
</evidence>
<organism evidence="2">
    <name type="scientific">Myoviridae sp. ctXRl20</name>
    <dbReference type="NCBI Taxonomy" id="2827610"/>
    <lineage>
        <taxon>Viruses</taxon>
        <taxon>Duplodnaviria</taxon>
        <taxon>Heunggongvirae</taxon>
        <taxon>Uroviricota</taxon>
        <taxon>Caudoviricetes</taxon>
    </lineage>
</organism>
<evidence type="ECO:0000256" key="1">
    <source>
        <dbReference type="SAM" id="MobiDB-lite"/>
    </source>
</evidence>
<proteinExistence type="predicted"/>
<feature type="compositionally biased region" description="Acidic residues" evidence="1">
    <location>
        <begin position="75"/>
        <end position="93"/>
    </location>
</feature>
<dbReference type="EMBL" id="BK015896">
    <property type="protein sequence ID" value="DAD72293.1"/>
    <property type="molecule type" value="Genomic_DNA"/>
</dbReference>
<name>A0A8S5LQG9_9CAUD</name>